<gene>
    <name evidence="1" type="ORF">KIS1582_4917</name>
</gene>
<comment type="caution">
    <text evidence="1">The sequence shown here is derived from an EMBL/GenBank/DDBJ whole genome shotgun (WGS) entry which is preliminary data.</text>
</comment>
<reference evidence="1 2" key="1">
    <citation type="journal article" date="2020" name="G3 (Bethesda)">
        <title>Whole Genome Sequencing and Comparative Genomics of Two Nematicidal Bacillus Strains Reveals a Wide Range of Possible Virulence Factors.</title>
        <authorList>
            <person name="Susic N."/>
            <person name="Janezic S."/>
            <person name="Rupnik M."/>
            <person name="Geric Stare B."/>
        </authorList>
    </citation>
    <scope>NUCLEOTIDE SEQUENCE [LARGE SCALE GENOMIC DNA]</scope>
    <source>
        <strain evidence="1 2">I-1582</strain>
    </source>
</reference>
<name>A0A800N814_CYTFI</name>
<dbReference type="Proteomes" id="UP000465778">
    <property type="component" value="Unassembled WGS sequence"/>
</dbReference>
<evidence type="ECO:0000313" key="2">
    <source>
        <dbReference type="Proteomes" id="UP000465778"/>
    </source>
</evidence>
<evidence type="ECO:0008006" key="3">
    <source>
        <dbReference type="Google" id="ProtNLM"/>
    </source>
</evidence>
<dbReference type="RefSeq" id="WP_159347243.1">
    <property type="nucleotide sequence ID" value="NZ_JBALOT010000121.1"/>
</dbReference>
<evidence type="ECO:0000313" key="1">
    <source>
        <dbReference type="EMBL" id="KAF0821375.1"/>
    </source>
</evidence>
<proteinExistence type="predicted"/>
<sequence>MNYGWTKPKRKKYIEDEIRNKDNETSKGAIIRTETIKFKGELITLPVIRVPVELPKYWLLNGRTRSLQVFYKVKNNLTEDFFNDTEFIDAQKAQHEFLKKLAVKGVNLFHYFKKRKQEIPIILTPDGIVINGSRRLCTWRELADTGFAEFMYVDAIILPSSDERDLKKLEFELQKEKDIKVDYDWCSEALDYKNDLDFMTSREISTTYEIEEKKILQKISCLNLAENYLEYIDEKLNYEKVVDAEFAFQKIYELRNKFNENEQYKKDIFTTLSFIAMQFQPDSDPGRMWAYILQIHKNIDILIDELDNKYKLSSRENTLHCAGELEELFGEADQFENIAISLSELEQKEEVAGILGDVIETQKEVNKEKDKAKAPMYLIKKTKKLIQRAYQILDDKSDIQGLEDELEEIEDITLKIRKVAVKNDKNFIS</sequence>
<dbReference type="EMBL" id="VDEM01000115">
    <property type="protein sequence ID" value="KAF0821375.1"/>
    <property type="molecule type" value="Genomic_DNA"/>
</dbReference>
<dbReference type="AlphaFoldDB" id="A0A800N814"/>
<dbReference type="OrthoDB" id="5194822at2"/>
<organism evidence="1 2">
    <name type="scientific">Cytobacillus firmus</name>
    <name type="common">Bacillus firmus</name>
    <dbReference type="NCBI Taxonomy" id="1399"/>
    <lineage>
        <taxon>Bacteria</taxon>
        <taxon>Bacillati</taxon>
        <taxon>Bacillota</taxon>
        <taxon>Bacilli</taxon>
        <taxon>Bacillales</taxon>
        <taxon>Bacillaceae</taxon>
        <taxon>Cytobacillus</taxon>
    </lineage>
</organism>
<protein>
    <recommendedName>
        <fullName evidence="3">ParB/Sulfiredoxin domain-containing protein</fullName>
    </recommendedName>
</protein>
<accession>A0A800N814</accession>